<dbReference type="EMBL" id="CALTRL010005688">
    <property type="protein sequence ID" value="CAH7684827.1"/>
    <property type="molecule type" value="Genomic_DNA"/>
</dbReference>
<dbReference type="AlphaFoldDB" id="A0AAV0BFM2"/>
<keyword evidence="4" id="KW-1185">Reference proteome</keyword>
<feature type="coiled-coil region" evidence="1">
    <location>
        <begin position="241"/>
        <end position="268"/>
    </location>
</feature>
<gene>
    <name evidence="3" type="ORF">PPACK8108_LOCUS19254</name>
</gene>
<feature type="non-terminal residue" evidence="3">
    <location>
        <position position="1"/>
    </location>
</feature>
<name>A0AAV0BFM2_PHAPC</name>
<evidence type="ECO:0000313" key="4">
    <source>
        <dbReference type="Proteomes" id="UP001153365"/>
    </source>
</evidence>
<sequence length="468" mass="53413">GSQTESIQHFDQTTSDLINHQSTSYPISYPFEIQNQAPQIAQSAILKSADDSSHSSFGASSGYLTHHLTHQVPATVDTLGLHQFEQSREKMNANLMPEIHPGNLNLKFGHTENAKGLNEETLQFSGPSYPILPSSDSVAAGTDTPSGRLMKTKDGNKNLAGTSKKRKKNALNEKFDVFESTEENRKRIIATLNEKFWVDYGEDPKLMSSKPIWRRFNPIKINPDDEKAADIRILNFGADFDKEAEEQIKQIKEEIVSLQIDEKKAKTKQTYITKRRLFSSIDSIMWDDNSDMIKKVLELTSEIDITSVKEADQFYTKRNIGELSVIATVFMKAISSFFLHHKNSNLFGNDLNIYQYLREIWKTSFSKTQDLRSFCQSMGEKSDLEIARCLSLGFKKDRGLKAVVDALKYEASKNDLKVMEKLRFSWDLVSVRFGVFYPEKTLRLSRAESYYSLINFIESALLYFMMKS</sequence>
<proteinExistence type="predicted"/>
<feature type="region of interest" description="Disordered" evidence="2">
    <location>
        <begin position="138"/>
        <end position="166"/>
    </location>
</feature>
<protein>
    <submittedName>
        <fullName evidence="3">Expressed protein</fullName>
    </submittedName>
</protein>
<reference evidence="3" key="1">
    <citation type="submission" date="2022-06" db="EMBL/GenBank/DDBJ databases">
        <authorList>
            <consortium name="SYNGENTA / RWTH Aachen University"/>
        </authorList>
    </citation>
    <scope>NUCLEOTIDE SEQUENCE</scope>
</reference>
<evidence type="ECO:0000313" key="3">
    <source>
        <dbReference type="EMBL" id="CAH7684827.1"/>
    </source>
</evidence>
<dbReference type="Proteomes" id="UP001153365">
    <property type="component" value="Unassembled WGS sequence"/>
</dbReference>
<evidence type="ECO:0000256" key="1">
    <source>
        <dbReference type="SAM" id="Coils"/>
    </source>
</evidence>
<organism evidence="3 4">
    <name type="scientific">Phakopsora pachyrhizi</name>
    <name type="common">Asian soybean rust disease fungus</name>
    <dbReference type="NCBI Taxonomy" id="170000"/>
    <lineage>
        <taxon>Eukaryota</taxon>
        <taxon>Fungi</taxon>
        <taxon>Dikarya</taxon>
        <taxon>Basidiomycota</taxon>
        <taxon>Pucciniomycotina</taxon>
        <taxon>Pucciniomycetes</taxon>
        <taxon>Pucciniales</taxon>
        <taxon>Phakopsoraceae</taxon>
        <taxon>Phakopsora</taxon>
    </lineage>
</organism>
<comment type="caution">
    <text evidence="3">The sequence shown here is derived from an EMBL/GenBank/DDBJ whole genome shotgun (WGS) entry which is preliminary data.</text>
</comment>
<evidence type="ECO:0000256" key="2">
    <source>
        <dbReference type="SAM" id="MobiDB-lite"/>
    </source>
</evidence>
<keyword evidence="1" id="KW-0175">Coiled coil</keyword>
<accession>A0AAV0BFM2</accession>